<accession>A0ABU6IT20</accession>
<evidence type="ECO:0000313" key="3">
    <source>
        <dbReference type="EMBL" id="MEC4266015.1"/>
    </source>
</evidence>
<dbReference type="Gene3D" id="3.40.50.2000">
    <property type="entry name" value="Glycogen Phosphorylase B"/>
    <property type="match status" value="2"/>
</dbReference>
<dbReference type="RefSeq" id="WP_326278979.1">
    <property type="nucleotide sequence ID" value="NZ_JAYKYV010000009.1"/>
</dbReference>
<evidence type="ECO:0000259" key="1">
    <source>
        <dbReference type="Pfam" id="PF00534"/>
    </source>
</evidence>
<feature type="domain" description="Glycosyl transferase family 1" evidence="1">
    <location>
        <begin position="180"/>
        <end position="309"/>
    </location>
</feature>
<gene>
    <name evidence="3" type="ORF">VOP03_11720</name>
</gene>
<name>A0ABU6IT20_9FLAO</name>
<keyword evidence="3" id="KW-0328">Glycosyltransferase</keyword>
<protein>
    <submittedName>
        <fullName evidence="3">Glycosyltransferase</fullName>
        <ecNumber evidence="3">2.4.-.-</ecNumber>
    </submittedName>
</protein>
<organism evidence="3 4">
    <name type="scientific">Flagellimonas halotolerans</name>
    <dbReference type="NCBI Taxonomy" id="3112164"/>
    <lineage>
        <taxon>Bacteria</taxon>
        <taxon>Pseudomonadati</taxon>
        <taxon>Bacteroidota</taxon>
        <taxon>Flavobacteriia</taxon>
        <taxon>Flavobacteriales</taxon>
        <taxon>Flavobacteriaceae</taxon>
        <taxon>Flagellimonas</taxon>
    </lineage>
</organism>
<proteinExistence type="predicted"/>
<dbReference type="InterPro" id="IPR028098">
    <property type="entry name" value="Glyco_trans_4-like_N"/>
</dbReference>
<dbReference type="Pfam" id="PF00534">
    <property type="entry name" value="Glycos_transf_1"/>
    <property type="match status" value="1"/>
</dbReference>
<dbReference type="GO" id="GO:0016757">
    <property type="term" value="F:glycosyltransferase activity"/>
    <property type="evidence" value="ECO:0007669"/>
    <property type="project" value="UniProtKB-KW"/>
</dbReference>
<reference evidence="3 4" key="1">
    <citation type="submission" date="2024-01" db="EMBL/GenBank/DDBJ databases">
        <title>The strains designed SYSU M86414 and SYSU M84420 isolated from the marine sediment in San Sha City (Hainan Province, China).</title>
        <authorList>
            <person name="Guo D."/>
        </authorList>
    </citation>
    <scope>NUCLEOTIDE SEQUENCE [LARGE SCALE GENOMIC DNA]</scope>
    <source>
        <strain evidence="3 4">SYSU M84420</strain>
    </source>
</reference>
<evidence type="ECO:0000313" key="4">
    <source>
        <dbReference type="Proteomes" id="UP001355298"/>
    </source>
</evidence>
<keyword evidence="4" id="KW-1185">Reference proteome</keyword>
<evidence type="ECO:0000259" key="2">
    <source>
        <dbReference type="Pfam" id="PF13439"/>
    </source>
</evidence>
<dbReference type="InterPro" id="IPR001296">
    <property type="entry name" value="Glyco_trans_1"/>
</dbReference>
<dbReference type="SUPFAM" id="SSF53756">
    <property type="entry name" value="UDP-Glycosyltransferase/glycogen phosphorylase"/>
    <property type="match status" value="1"/>
</dbReference>
<dbReference type="Proteomes" id="UP001355298">
    <property type="component" value="Unassembled WGS sequence"/>
</dbReference>
<dbReference type="EMBL" id="JAYMGW010000009">
    <property type="protein sequence ID" value="MEC4266015.1"/>
    <property type="molecule type" value="Genomic_DNA"/>
</dbReference>
<feature type="domain" description="Glycosyltransferase subfamily 4-like N-terminal" evidence="2">
    <location>
        <begin position="16"/>
        <end position="169"/>
    </location>
</feature>
<keyword evidence="3" id="KW-0808">Transferase</keyword>
<dbReference type="Pfam" id="PF13439">
    <property type="entry name" value="Glyco_transf_4"/>
    <property type="match status" value="1"/>
</dbReference>
<dbReference type="PANTHER" id="PTHR12526:SF630">
    <property type="entry name" value="GLYCOSYLTRANSFERASE"/>
    <property type="match status" value="1"/>
</dbReference>
<dbReference type="CDD" id="cd03811">
    <property type="entry name" value="GT4_GT28_WabH-like"/>
    <property type="match status" value="1"/>
</dbReference>
<comment type="caution">
    <text evidence="3">The sequence shown here is derived from an EMBL/GenBank/DDBJ whole genome shotgun (WGS) entry which is preliminary data.</text>
</comment>
<dbReference type="EC" id="2.4.-.-" evidence="3"/>
<sequence>MTQKKIIFVLPTLTAGGAERVLSYIAQHIDKKRFKSTLLILGNEKDAAFNVEGIELIFFNKERVLHAVPKLFAFILKEKPDYILSSIGHLNTVLGLMAFFFGKTKVFIREASVISSISQFSKKSSYRGRLAKIAYHQVSGIICQSTDMATDFGERYPKVKGKIVTIANPLTSKLQLKSVENDSHTLKVITIGRLSKEKGQARLLKILSKLKRDFHYTILGDGPQKEELLKMADSLGLMGKITFVNHSKDIQSYLEQNDLFLQGSYVEGFPNTVLESCMVGTPVLAFNVPGGTKEIITHNENGFLVDDEDSYLKCLESHKYIPPAQIRESVISKFEAKKILGQYENLFKP</sequence>
<dbReference type="PANTHER" id="PTHR12526">
    <property type="entry name" value="GLYCOSYLTRANSFERASE"/>
    <property type="match status" value="1"/>
</dbReference>